<dbReference type="RefSeq" id="WP_193922938.1">
    <property type="nucleotide sequence ID" value="NZ_JADEWL010000079.1"/>
</dbReference>
<feature type="transmembrane region" description="Helical" evidence="1">
    <location>
        <begin position="58"/>
        <end position="85"/>
    </location>
</feature>
<proteinExistence type="predicted"/>
<sequence length="88" mass="9023">MTDILTNYDLSGMVTSLMAGDLNLLTGFIWFIVATIVSMIGGAIGGMLLAGEELGYNFAAILGGLFGPAGVIPGAILGLIVLNLLSNY</sequence>
<name>A0A8J7F2I2_9CYAN</name>
<dbReference type="EMBL" id="JADEWL010000079">
    <property type="protein sequence ID" value="MBE9214971.1"/>
    <property type="molecule type" value="Genomic_DNA"/>
</dbReference>
<evidence type="ECO:0000313" key="2">
    <source>
        <dbReference type="EMBL" id="MBE9214971.1"/>
    </source>
</evidence>
<keyword evidence="1" id="KW-1133">Transmembrane helix</keyword>
<evidence type="ECO:0000256" key="1">
    <source>
        <dbReference type="SAM" id="Phobius"/>
    </source>
</evidence>
<comment type="caution">
    <text evidence="2">The sequence shown here is derived from an EMBL/GenBank/DDBJ whole genome shotgun (WGS) entry which is preliminary data.</text>
</comment>
<keyword evidence="1" id="KW-0472">Membrane</keyword>
<accession>A0A8J7F2I2</accession>
<dbReference type="AlphaFoldDB" id="A0A8J7F2I2"/>
<organism evidence="2 3">
    <name type="scientific">Plectonema cf. radiosum LEGE 06105</name>
    <dbReference type="NCBI Taxonomy" id="945769"/>
    <lineage>
        <taxon>Bacteria</taxon>
        <taxon>Bacillati</taxon>
        <taxon>Cyanobacteriota</taxon>
        <taxon>Cyanophyceae</taxon>
        <taxon>Oscillatoriophycideae</taxon>
        <taxon>Oscillatoriales</taxon>
        <taxon>Microcoleaceae</taxon>
        <taxon>Plectonema</taxon>
    </lineage>
</organism>
<dbReference type="Proteomes" id="UP000620559">
    <property type="component" value="Unassembled WGS sequence"/>
</dbReference>
<feature type="transmembrane region" description="Helical" evidence="1">
    <location>
        <begin position="28"/>
        <end position="51"/>
    </location>
</feature>
<evidence type="ECO:0000313" key="3">
    <source>
        <dbReference type="Proteomes" id="UP000620559"/>
    </source>
</evidence>
<keyword evidence="3" id="KW-1185">Reference proteome</keyword>
<gene>
    <name evidence="2" type="ORF">IQ247_20245</name>
</gene>
<keyword evidence="1" id="KW-0812">Transmembrane</keyword>
<protein>
    <submittedName>
        <fullName evidence="2">Uncharacterized protein</fullName>
    </submittedName>
</protein>
<reference evidence="2" key="1">
    <citation type="submission" date="2020-10" db="EMBL/GenBank/DDBJ databases">
        <authorList>
            <person name="Castelo-Branco R."/>
            <person name="Eusebio N."/>
            <person name="Adriana R."/>
            <person name="Vieira A."/>
            <person name="Brugerolle De Fraissinette N."/>
            <person name="Rezende De Castro R."/>
            <person name="Schneider M.P."/>
            <person name="Vasconcelos V."/>
            <person name="Leao P.N."/>
        </authorList>
    </citation>
    <scope>NUCLEOTIDE SEQUENCE</scope>
    <source>
        <strain evidence="2">LEGE 06105</strain>
    </source>
</reference>